<gene>
    <name evidence="1" type="ORF">DEO72_LG11g1719</name>
</gene>
<organism evidence="1 2">
    <name type="scientific">Vigna unguiculata</name>
    <name type="common">Cowpea</name>
    <dbReference type="NCBI Taxonomy" id="3917"/>
    <lineage>
        <taxon>Eukaryota</taxon>
        <taxon>Viridiplantae</taxon>
        <taxon>Streptophyta</taxon>
        <taxon>Embryophyta</taxon>
        <taxon>Tracheophyta</taxon>
        <taxon>Spermatophyta</taxon>
        <taxon>Magnoliopsida</taxon>
        <taxon>eudicotyledons</taxon>
        <taxon>Gunneridae</taxon>
        <taxon>Pentapetalae</taxon>
        <taxon>rosids</taxon>
        <taxon>fabids</taxon>
        <taxon>Fabales</taxon>
        <taxon>Fabaceae</taxon>
        <taxon>Papilionoideae</taxon>
        <taxon>50 kb inversion clade</taxon>
        <taxon>NPAAA clade</taxon>
        <taxon>indigoferoid/millettioid clade</taxon>
        <taxon>Phaseoleae</taxon>
        <taxon>Vigna</taxon>
    </lineage>
</organism>
<reference evidence="1 2" key="1">
    <citation type="submission" date="2019-04" db="EMBL/GenBank/DDBJ databases">
        <title>An improved genome assembly and genetic linkage map for asparagus bean, Vigna unguiculata ssp. sesquipedialis.</title>
        <authorList>
            <person name="Xia Q."/>
            <person name="Zhang R."/>
            <person name="Dong Y."/>
        </authorList>
    </citation>
    <scope>NUCLEOTIDE SEQUENCE [LARGE SCALE GENOMIC DNA]</scope>
    <source>
        <tissue evidence="1">Leaf</tissue>
    </source>
</reference>
<proteinExistence type="predicted"/>
<evidence type="ECO:0000313" key="1">
    <source>
        <dbReference type="EMBL" id="QCE14715.1"/>
    </source>
</evidence>
<accession>A0A4D6NR04</accession>
<sequence length="68" mass="7826">MAIEQIPAPVSLKPWTFAQAKEVFHSSYRPSLRQDYQERDLQVSRVLAWASPPRLSETTLRSKVRSLA</sequence>
<keyword evidence="2" id="KW-1185">Reference proteome</keyword>
<evidence type="ECO:0000313" key="2">
    <source>
        <dbReference type="Proteomes" id="UP000501690"/>
    </source>
</evidence>
<name>A0A4D6NR04_VIGUN</name>
<dbReference type="Proteomes" id="UP000501690">
    <property type="component" value="Linkage Group LG11"/>
</dbReference>
<protein>
    <submittedName>
        <fullName evidence="1">Uncharacterized protein</fullName>
    </submittedName>
</protein>
<dbReference type="EMBL" id="CP039355">
    <property type="protein sequence ID" value="QCE14715.1"/>
    <property type="molecule type" value="Genomic_DNA"/>
</dbReference>
<dbReference type="AlphaFoldDB" id="A0A4D6NR04"/>